<dbReference type="eggNOG" id="COG0144">
    <property type="taxonomic scope" value="Bacteria"/>
</dbReference>
<evidence type="ECO:0000256" key="4">
    <source>
        <dbReference type="ARBA" id="ARBA00022884"/>
    </source>
</evidence>
<keyword evidence="4 5" id="KW-0694">RNA-binding</keyword>
<dbReference type="PANTHER" id="PTHR22807">
    <property type="entry name" value="NOP2 YEAST -RELATED NOL1/NOP2/FMU SUN DOMAIN-CONTAINING"/>
    <property type="match status" value="1"/>
</dbReference>
<feature type="domain" description="SAM-dependent MTase RsmB/NOP-type" evidence="6">
    <location>
        <begin position="147"/>
        <end position="423"/>
    </location>
</feature>
<name>A0A081BCP2_9HYPH</name>
<evidence type="ECO:0000259" key="6">
    <source>
        <dbReference type="PROSITE" id="PS51686"/>
    </source>
</evidence>
<dbReference type="Pfam" id="PF01189">
    <property type="entry name" value="Methyltr_RsmB-F"/>
    <property type="match status" value="1"/>
</dbReference>
<keyword evidence="2 5" id="KW-0808">Transferase</keyword>
<gene>
    <name evidence="7" type="ORF">M2A_2309</name>
</gene>
<dbReference type="RefSeq" id="WP_045447535.1">
    <property type="nucleotide sequence ID" value="NZ_BBIO01000012.1"/>
</dbReference>
<dbReference type="InterPro" id="IPR023267">
    <property type="entry name" value="RCMT"/>
</dbReference>
<dbReference type="InterPro" id="IPR049560">
    <property type="entry name" value="MeTrfase_RsmB-F_NOP2_cat"/>
</dbReference>
<keyword evidence="8" id="KW-1185">Reference proteome</keyword>
<dbReference type="PRINTS" id="PR02008">
    <property type="entry name" value="RCMTFAMILY"/>
</dbReference>
<evidence type="ECO:0000313" key="7">
    <source>
        <dbReference type="EMBL" id="GAK45810.1"/>
    </source>
</evidence>
<dbReference type="PANTHER" id="PTHR22807:SF53">
    <property type="entry name" value="RIBOSOMAL RNA SMALL SUBUNIT METHYLTRANSFERASE B-RELATED"/>
    <property type="match status" value="1"/>
</dbReference>
<dbReference type="STRING" id="1333998.M2A_2309"/>
<dbReference type="GO" id="GO:0008173">
    <property type="term" value="F:RNA methyltransferase activity"/>
    <property type="evidence" value="ECO:0007669"/>
    <property type="project" value="InterPro"/>
</dbReference>
<dbReference type="AlphaFoldDB" id="A0A081BCP2"/>
<dbReference type="Gene3D" id="3.40.50.150">
    <property type="entry name" value="Vaccinia Virus protein VP39"/>
    <property type="match status" value="1"/>
</dbReference>
<evidence type="ECO:0000256" key="5">
    <source>
        <dbReference type="PROSITE-ProRule" id="PRU01023"/>
    </source>
</evidence>
<sequence>MTPGARLAAAIEILDEAEATRLPLDRALERWAKGHRYAGSKDRAAISARVYDVMRARALIDARWPGASARERVFASLKLLDALPCADIQALAGEGKYAPGALSEAEEAKLDALQPASADDPRWVRLNYPAWLDERFEAAFPGRVEEELAALNRPAPVDLRANLLKTSRDGLLQELKEEGIEAQPTYWSPWGIRLASPRRLRAVGAIREGAAEIQDEGSQLVSALVGARPGERIVDYCAGAGGKTLAMGAMMAGEGEILACDVDGRRLARLKERAKRAGLYNVTTKVHEPGGLSGMEARADRVLLDVPCSGTGTWRRQPEARWRLTPEELEAYGRTQREILEEAAPIVRPGGALIYVTCSFFREENEDQIARFLAAHDEFEVVDWRLQLPEGWPVPAPGKSDYLRLSPASTGTDGFFAALLGRRL</sequence>
<dbReference type="EMBL" id="BBIO01000012">
    <property type="protein sequence ID" value="GAK45810.1"/>
    <property type="molecule type" value="Genomic_DNA"/>
</dbReference>
<dbReference type="Pfam" id="PF22458">
    <property type="entry name" value="RsmF-B_ferredox"/>
    <property type="match status" value="1"/>
</dbReference>
<dbReference type="GO" id="GO:0001510">
    <property type="term" value="P:RNA methylation"/>
    <property type="evidence" value="ECO:0007669"/>
    <property type="project" value="InterPro"/>
</dbReference>
<feature type="binding site" evidence="5">
    <location>
        <position position="261"/>
    </location>
    <ligand>
        <name>S-adenosyl-L-methionine</name>
        <dbReference type="ChEBI" id="CHEBI:59789"/>
    </ligand>
</feature>
<evidence type="ECO:0000256" key="2">
    <source>
        <dbReference type="ARBA" id="ARBA00022679"/>
    </source>
</evidence>
<feature type="binding site" evidence="5">
    <location>
        <position position="305"/>
    </location>
    <ligand>
        <name>S-adenosyl-L-methionine</name>
        <dbReference type="ChEBI" id="CHEBI:59789"/>
    </ligand>
</feature>
<dbReference type="GO" id="GO:0003723">
    <property type="term" value="F:RNA binding"/>
    <property type="evidence" value="ECO:0007669"/>
    <property type="project" value="UniProtKB-UniRule"/>
</dbReference>
<dbReference type="SUPFAM" id="SSF53335">
    <property type="entry name" value="S-adenosyl-L-methionine-dependent methyltransferases"/>
    <property type="match status" value="1"/>
</dbReference>
<protein>
    <submittedName>
        <fullName evidence="7">Fmu (Sun) domain-containing protein</fullName>
    </submittedName>
</protein>
<dbReference type="Proteomes" id="UP000028702">
    <property type="component" value="Unassembled WGS sequence"/>
</dbReference>
<feature type="active site" description="Nucleophile" evidence="5">
    <location>
        <position position="358"/>
    </location>
</feature>
<keyword evidence="1 5" id="KW-0489">Methyltransferase</keyword>
<comment type="similarity">
    <text evidence="5">Belongs to the class I-like SAM-binding methyltransferase superfamily. RsmB/NOP family.</text>
</comment>
<dbReference type="PROSITE" id="PS51686">
    <property type="entry name" value="SAM_MT_RSMB_NOP"/>
    <property type="match status" value="1"/>
</dbReference>
<organism evidence="7 8">
    <name type="scientific">Tepidicaulis marinus</name>
    <dbReference type="NCBI Taxonomy" id="1333998"/>
    <lineage>
        <taxon>Bacteria</taxon>
        <taxon>Pseudomonadati</taxon>
        <taxon>Pseudomonadota</taxon>
        <taxon>Alphaproteobacteria</taxon>
        <taxon>Hyphomicrobiales</taxon>
        <taxon>Parvibaculaceae</taxon>
        <taxon>Tepidicaulis</taxon>
    </lineage>
</organism>
<dbReference type="InterPro" id="IPR029063">
    <property type="entry name" value="SAM-dependent_MTases_sf"/>
</dbReference>
<dbReference type="CDD" id="cd02440">
    <property type="entry name" value="AdoMet_MTases"/>
    <property type="match status" value="1"/>
</dbReference>
<proteinExistence type="inferred from homology"/>
<dbReference type="InterPro" id="IPR001678">
    <property type="entry name" value="MeTrfase_RsmB-F_NOP2_dom"/>
</dbReference>
<reference evidence="7 8" key="1">
    <citation type="submission" date="2014-07" db="EMBL/GenBank/DDBJ databases">
        <title>Tepidicaulis marinum gen. nov., sp. nov., a novel marine bacterium denitrifying nitrate to nitrous oxide strictly under microaerobic conditions.</title>
        <authorList>
            <person name="Takeuchi M."/>
            <person name="Yamagishi T."/>
            <person name="Kamagata Y."/>
            <person name="Oshima K."/>
            <person name="Hattori M."/>
            <person name="Katayama T."/>
            <person name="Hanada S."/>
            <person name="Tamaki H."/>
            <person name="Marumo K."/>
            <person name="Maeda H."/>
            <person name="Nedachi M."/>
            <person name="Iwasaki W."/>
            <person name="Suwa Y."/>
            <person name="Sakata S."/>
        </authorList>
    </citation>
    <scope>NUCLEOTIDE SEQUENCE [LARGE SCALE GENOMIC DNA]</scope>
    <source>
        <strain evidence="7 8">MA2</strain>
    </source>
</reference>
<accession>A0A081BCP2</accession>
<evidence type="ECO:0000256" key="3">
    <source>
        <dbReference type="ARBA" id="ARBA00022691"/>
    </source>
</evidence>
<dbReference type="InterPro" id="IPR054728">
    <property type="entry name" value="RsmB-like_ferredoxin"/>
</dbReference>
<dbReference type="Gene3D" id="3.30.70.1170">
    <property type="entry name" value="Sun protein, domain 3"/>
    <property type="match status" value="1"/>
</dbReference>
<keyword evidence="3 5" id="KW-0949">S-adenosyl-L-methionine</keyword>
<evidence type="ECO:0000256" key="1">
    <source>
        <dbReference type="ARBA" id="ARBA00022603"/>
    </source>
</evidence>
<evidence type="ECO:0000313" key="8">
    <source>
        <dbReference type="Proteomes" id="UP000028702"/>
    </source>
</evidence>
<comment type="caution">
    <text evidence="5">Lacks conserved residue(s) required for the propagation of feature annotation.</text>
</comment>
<comment type="caution">
    <text evidence="7">The sequence shown here is derived from an EMBL/GenBank/DDBJ whole genome shotgun (WGS) entry which is preliminary data.</text>
</comment>